<dbReference type="CDD" id="cd04171">
    <property type="entry name" value="SelB"/>
    <property type="match status" value="1"/>
</dbReference>
<accession>A0A0E4C7E9</accession>
<evidence type="ECO:0000256" key="8">
    <source>
        <dbReference type="ARBA" id="ARBA00031615"/>
    </source>
</evidence>
<dbReference type="PANTHER" id="PTHR43721">
    <property type="entry name" value="ELONGATION FACTOR TU-RELATED"/>
    <property type="match status" value="1"/>
</dbReference>
<gene>
    <name evidence="10" type="ORF">138</name>
</gene>
<protein>
    <recommendedName>
        <fullName evidence="2">Selenocysteine-specific elongation factor</fullName>
    </recommendedName>
    <alternativeName>
        <fullName evidence="8">SelB translation factor</fullName>
    </alternativeName>
</protein>
<dbReference type="AlphaFoldDB" id="A0A0E4C7E9"/>
<dbReference type="GO" id="GO:0005525">
    <property type="term" value="F:GTP binding"/>
    <property type="evidence" value="ECO:0007669"/>
    <property type="project" value="UniProtKB-KW"/>
</dbReference>
<dbReference type="GO" id="GO:0003746">
    <property type="term" value="F:translation elongation factor activity"/>
    <property type="evidence" value="ECO:0007669"/>
    <property type="project" value="UniProtKB-KW"/>
</dbReference>
<dbReference type="InterPro" id="IPR031157">
    <property type="entry name" value="G_TR_CS"/>
</dbReference>
<dbReference type="CDD" id="cd03696">
    <property type="entry name" value="SelB_II"/>
    <property type="match status" value="1"/>
</dbReference>
<name>A0A0E4C7E9_9FIRM</name>
<dbReference type="Pfam" id="PF03144">
    <property type="entry name" value="GTP_EFTU_D2"/>
    <property type="match status" value="1"/>
</dbReference>
<dbReference type="InterPro" id="IPR000795">
    <property type="entry name" value="T_Tr_GTP-bd_dom"/>
</dbReference>
<feature type="domain" description="Tr-type G" evidence="9">
    <location>
        <begin position="1"/>
        <end position="172"/>
    </location>
</feature>
<dbReference type="InterPro" id="IPR009001">
    <property type="entry name" value="Transl_elong_EF1A/Init_IF2_C"/>
</dbReference>
<dbReference type="OrthoDB" id="9804504at2"/>
<proteinExistence type="predicted"/>
<evidence type="ECO:0000313" key="11">
    <source>
        <dbReference type="Proteomes" id="UP000045545"/>
    </source>
</evidence>
<dbReference type="NCBIfam" id="TIGR00231">
    <property type="entry name" value="small_GTP"/>
    <property type="match status" value="1"/>
</dbReference>
<dbReference type="InterPro" id="IPR004161">
    <property type="entry name" value="EFTu-like_2"/>
</dbReference>
<dbReference type="Gene3D" id="1.10.10.2770">
    <property type="match status" value="1"/>
</dbReference>
<keyword evidence="6" id="KW-0342">GTP-binding</keyword>
<dbReference type="RefSeq" id="WP_046494731.1">
    <property type="nucleotide sequence ID" value="NZ_CGIH01000004.1"/>
</dbReference>
<dbReference type="InterPro" id="IPR005225">
    <property type="entry name" value="Small_GTP-bd"/>
</dbReference>
<dbReference type="SUPFAM" id="SSF52540">
    <property type="entry name" value="P-loop containing nucleoside triphosphate hydrolases"/>
    <property type="match status" value="1"/>
</dbReference>
<evidence type="ECO:0000256" key="5">
    <source>
        <dbReference type="ARBA" id="ARBA00022917"/>
    </source>
</evidence>
<dbReference type="InterPro" id="IPR027417">
    <property type="entry name" value="P-loop_NTPase"/>
</dbReference>
<dbReference type="NCBIfam" id="TIGR00475">
    <property type="entry name" value="selB"/>
    <property type="match status" value="1"/>
</dbReference>
<keyword evidence="3" id="KW-0963">Cytoplasm</keyword>
<keyword evidence="4" id="KW-0547">Nucleotide-binding</keyword>
<dbReference type="PROSITE" id="PS00301">
    <property type="entry name" value="G_TR_1"/>
    <property type="match status" value="1"/>
</dbReference>
<dbReference type="InterPro" id="IPR036388">
    <property type="entry name" value="WH-like_DNA-bd_sf"/>
</dbReference>
<evidence type="ECO:0000256" key="2">
    <source>
        <dbReference type="ARBA" id="ARBA00015953"/>
    </source>
</evidence>
<keyword evidence="10" id="KW-0251">Elongation factor</keyword>
<dbReference type="Gene3D" id="3.40.50.300">
    <property type="entry name" value="P-loop containing nucleotide triphosphate hydrolases"/>
    <property type="match status" value="1"/>
</dbReference>
<dbReference type="InterPro" id="IPR050055">
    <property type="entry name" value="EF-Tu_GTPase"/>
</dbReference>
<dbReference type="CDD" id="cd15491">
    <property type="entry name" value="selB_III"/>
    <property type="match status" value="1"/>
</dbReference>
<dbReference type="Pfam" id="PF00009">
    <property type="entry name" value="GTP_EFTU"/>
    <property type="match status" value="1"/>
</dbReference>
<evidence type="ECO:0000313" key="10">
    <source>
        <dbReference type="EMBL" id="CFW99049.1"/>
    </source>
</evidence>
<evidence type="ECO:0000256" key="1">
    <source>
        <dbReference type="ARBA" id="ARBA00004496"/>
    </source>
</evidence>
<keyword evidence="11" id="KW-1185">Reference proteome</keyword>
<dbReference type="Pfam" id="PF09107">
    <property type="entry name" value="WHD_3rd_SelB"/>
    <property type="match status" value="1"/>
</dbReference>
<dbReference type="PRINTS" id="PR00315">
    <property type="entry name" value="ELONGATNFCT"/>
</dbReference>
<dbReference type="SUPFAM" id="SSF50447">
    <property type="entry name" value="Translation proteins"/>
    <property type="match status" value="1"/>
</dbReference>
<dbReference type="EMBL" id="CGIH01000004">
    <property type="protein sequence ID" value="CFW99049.1"/>
    <property type="molecule type" value="Genomic_DNA"/>
</dbReference>
<organism evidence="10 11">
    <name type="scientific">Syntrophomonas zehnderi OL-4</name>
    <dbReference type="NCBI Taxonomy" id="690567"/>
    <lineage>
        <taxon>Bacteria</taxon>
        <taxon>Bacillati</taxon>
        <taxon>Bacillota</taxon>
        <taxon>Clostridia</taxon>
        <taxon>Eubacteriales</taxon>
        <taxon>Syntrophomonadaceae</taxon>
        <taxon>Syntrophomonas</taxon>
    </lineage>
</organism>
<dbReference type="InterPro" id="IPR015191">
    <property type="entry name" value="SelB_WHD4"/>
</dbReference>
<dbReference type="Pfam" id="PF09106">
    <property type="entry name" value="WHD_2nd_SelB"/>
    <property type="match status" value="1"/>
</dbReference>
<dbReference type="Pfam" id="PF25461">
    <property type="entry name" value="Beta-barrel_SelB"/>
    <property type="match status" value="1"/>
</dbReference>
<dbReference type="PROSITE" id="PS51722">
    <property type="entry name" value="G_TR_2"/>
    <property type="match status" value="1"/>
</dbReference>
<dbReference type="GO" id="GO:0001514">
    <property type="term" value="P:selenocysteine incorporation"/>
    <property type="evidence" value="ECO:0007669"/>
    <property type="project" value="InterPro"/>
</dbReference>
<dbReference type="SUPFAM" id="SSF50465">
    <property type="entry name" value="EF-Tu/eEF-1alpha/eIF2-gamma C-terminal domain"/>
    <property type="match status" value="1"/>
</dbReference>
<dbReference type="GO" id="GO:0005737">
    <property type="term" value="C:cytoplasm"/>
    <property type="evidence" value="ECO:0007669"/>
    <property type="project" value="UniProtKB-SubCell"/>
</dbReference>
<dbReference type="InterPro" id="IPR004535">
    <property type="entry name" value="Transl_elong_SelB"/>
</dbReference>
<dbReference type="InterPro" id="IPR036390">
    <property type="entry name" value="WH_DNA-bd_sf"/>
</dbReference>
<reference evidence="10 11" key="1">
    <citation type="submission" date="2015-03" db="EMBL/GenBank/DDBJ databases">
        <authorList>
            <person name="Murphy D."/>
        </authorList>
    </citation>
    <scope>NUCLEOTIDE SEQUENCE [LARGE SCALE GENOMIC DNA]</scope>
    <source>
        <strain evidence="10 11">OL-4</strain>
    </source>
</reference>
<comment type="function">
    <text evidence="7">Translation factor necessary for the incorporation of selenocysteine into proteins. It probably replaces EF-Tu for the insertion of selenocysteine directed by the UGA codon. SelB binds GTP and GDP.</text>
</comment>
<keyword evidence="5" id="KW-0648">Protein biosynthesis</keyword>
<dbReference type="InterPro" id="IPR057335">
    <property type="entry name" value="Beta-barrel_SelB"/>
</dbReference>
<comment type="subcellular location">
    <subcellularLocation>
        <location evidence="1">Cytoplasm</location>
    </subcellularLocation>
</comment>
<evidence type="ECO:0000256" key="6">
    <source>
        <dbReference type="ARBA" id="ARBA00023134"/>
    </source>
</evidence>
<evidence type="ECO:0000256" key="4">
    <source>
        <dbReference type="ARBA" id="ARBA00022741"/>
    </source>
</evidence>
<evidence type="ECO:0000256" key="7">
    <source>
        <dbReference type="ARBA" id="ARBA00025526"/>
    </source>
</evidence>
<dbReference type="InterPro" id="IPR015190">
    <property type="entry name" value="Elong_fac_SelB-wing-hlx_typ-2"/>
</dbReference>
<dbReference type="STRING" id="690567.138"/>
<dbReference type="Proteomes" id="UP000045545">
    <property type="component" value="Unassembled WGS sequence"/>
</dbReference>
<sequence length="634" mass="71224">MKRVIVGTAGHIDHGKTTLVKALTGIETDRLKEERQRGISIELGFAPFNLPDGQKAAIVDVPGHERFIRHMLAGAFGIDMVLFTIAADEGVMPQTREHMDIIELLGVNKGIVVITKKDMVDEEWLMLVEEEIREYIDQSILKGSPMIAVSALTREGIPELLDMIAEVAGSVVEKPVFGQARLPIDRVFSMAGFGTVVTGTLWSGQINVGDTLELMPVQKNVKVRTLQVHNEKLPSAYAGQRVAVNIQGIEVGDIKRGYLLASSGYLEPSYRVNTRLRLLKSSARSLKNWNRIRFHLGTDETLGRVVLLDRDELLPGEEAYAQIVMEKPIVAYKGDPFVIRYYSPVNTIGGGSIIDPNAPRQKRFREEVLNDLAVKEEGSLYDVVLHEIESAGQEPLTIQEIMRRTGSSEDDIKIEVQQLLDDDKVVDVTGKGGYYFSSLGIDRMAALMDSTMREYLSKFPLRAGYPKEDMRSRLFNNLNSKVFTALLKYFEENGQLSVKNNLIAPYGYHPQPGDRDKQMIAEINRTLEQNFFSPPGLDEIEALQGLPETDLNEIISYLLDKGEIIKLSENIYFAAAAIEKGKDLLEAYFEQEKELSLATARDLFNTSRKYALPLVEYYDKIRFTRRVGDMRIKA</sequence>
<dbReference type="GO" id="GO:0003924">
    <property type="term" value="F:GTPase activity"/>
    <property type="evidence" value="ECO:0007669"/>
    <property type="project" value="InterPro"/>
</dbReference>
<dbReference type="InterPro" id="IPR009000">
    <property type="entry name" value="Transl_B-barrel_sf"/>
</dbReference>
<dbReference type="GO" id="GO:0003723">
    <property type="term" value="F:RNA binding"/>
    <property type="evidence" value="ECO:0007669"/>
    <property type="project" value="InterPro"/>
</dbReference>
<dbReference type="PANTHER" id="PTHR43721:SF22">
    <property type="entry name" value="ELONGATION FACTOR TU, MITOCHONDRIAL"/>
    <property type="match status" value="1"/>
</dbReference>
<dbReference type="Gene3D" id="1.10.10.10">
    <property type="entry name" value="Winged helix-like DNA-binding domain superfamily/Winged helix DNA-binding domain"/>
    <property type="match status" value="1"/>
</dbReference>
<dbReference type="Gene3D" id="2.40.30.10">
    <property type="entry name" value="Translation factors"/>
    <property type="match status" value="1"/>
</dbReference>
<evidence type="ECO:0000256" key="3">
    <source>
        <dbReference type="ARBA" id="ARBA00022490"/>
    </source>
</evidence>
<dbReference type="SUPFAM" id="SSF46785">
    <property type="entry name" value="Winged helix' DNA-binding domain"/>
    <property type="match status" value="3"/>
</dbReference>
<evidence type="ECO:0000259" key="9">
    <source>
        <dbReference type="PROSITE" id="PS51722"/>
    </source>
</evidence>